<dbReference type="STRING" id="3088.A0A383W5E1"/>
<evidence type="ECO:0000259" key="2">
    <source>
        <dbReference type="PROSITE" id="PS50076"/>
    </source>
</evidence>
<name>A0A383W5E1_TETOB</name>
<feature type="compositionally biased region" description="Low complexity" evidence="1">
    <location>
        <begin position="2838"/>
        <end position="2856"/>
    </location>
</feature>
<dbReference type="InterPro" id="IPR044978">
    <property type="entry name" value="GRV2/DNAJC13"/>
</dbReference>
<evidence type="ECO:0000313" key="3">
    <source>
        <dbReference type="EMBL" id="SZX72234.1"/>
    </source>
</evidence>
<feature type="region of interest" description="Disordered" evidence="1">
    <location>
        <begin position="979"/>
        <end position="1010"/>
    </location>
</feature>
<gene>
    <name evidence="3" type="ORF">BQ4739_LOCUS12425</name>
</gene>
<dbReference type="PANTHER" id="PTHR36983:SF2">
    <property type="entry name" value="DNAJ HOMOLOG SUBFAMILY C MEMBER 13"/>
    <property type="match status" value="1"/>
</dbReference>
<dbReference type="InterPro" id="IPR016024">
    <property type="entry name" value="ARM-type_fold"/>
</dbReference>
<dbReference type="Pfam" id="PF00226">
    <property type="entry name" value="DnaJ"/>
    <property type="match status" value="1"/>
</dbReference>
<dbReference type="GO" id="GO:2000641">
    <property type="term" value="P:regulation of early endosome to late endosome transport"/>
    <property type="evidence" value="ECO:0007669"/>
    <property type="project" value="InterPro"/>
</dbReference>
<dbReference type="Proteomes" id="UP000256970">
    <property type="component" value="Unassembled WGS sequence"/>
</dbReference>
<organism evidence="3 4">
    <name type="scientific">Tetradesmus obliquus</name>
    <name type="common">Green alga</name>
    <name type="synonym">Acutodesmus obliquus</name>
    <dbReference type="NCBI Taxonomy" id="3088"/>
    <lineage>
        <taxon>Eukaryota</taxon>
        <taxon>Viridiplantae</taxon>
        <taxon>Chlorophyta</taxon>
        <taxon>core chlorophytes</taxon>
        <taxon>Chlorophyceae</taxon>
        <taxon>CS clade</taxon>
        <taxon>Sphaeropleales</taxon>
        <taxon>Scenedesmaceae</taxon>
        <taxon>Tetradesmus</taxon>
    </lineage>
</organism>
<dbReference type="Pfam" id="PF14237">
    <property type="entry name" value="GYF_2"/>
    <property type="match status" value="1"/>
</dbReference>
<evidence type="ECO:0000313" key="4">
    <source>
        <dbReference type="Proteomes" id="UP000256970"/>
    </source>
</evidence>
<dbReference type="GO" id="GO:0006898">
    <property type="term" value="P:receptor-mediated endocytosis"/>
    <property type="evidence" value="ECO:0007669"/>
    <property type="project" value="TreeGrafter"/>
</dbReference>
<feature type="domain" description="J" evidence="2">
    <location>
        <begin position="1766"/>
        <end position="1826"/>
    </location>
</feature>
<dbReference type="CDD" id="cd06257">
    <property type="entry name" value="DnaJ"/>
    <property type="match status" value="1"/>
</dbReference>
<dbReference type="InterPro" id="IPR001623">
    <property type="entry name" value="DnaJ_domain"/>
</dbReference>
<feature type="region of interest" description="Disordered" evidence="1">
    <location>
        <begin position="1279"/>
        <end position="1304"/>
    </location>
</feature>
<feature type="compositionally biased region" description="Low complexity" evidence="1">
    <location>
        <begin position="488"/>
        <end position="523"/>
    </location>
</feature>
<dbReference type="SUPFAM" id="SSF46565">
    <property type="entry name" value="Chaperone J-domain"/>
    <property type="match status" value="1"/>
</dbReference>
<dbReference type="SMART" id="SM00271">
    <property type="entry name" value="DnaJ"/>
    <property type="match status" value="1"/>
</dbReference>
<proteinExistence type="predicted"/>
<dbReference type="PANTHER" id="PTHR36983">
    <property type="entry name" value="DNAJ HOMOLOG SUBFAMILY C MEMBER 13"/>
    <property type="match status" value="1"/>
</dbReference>
<feature type="compositionally biased region" description="Polar residues" evidence="1">
    <location>
        <begin position="2858"/>
        <end position="2868"/>
    </location>
</feature>
<dbReference type="SUPFAM" id="SSF48371">
    <property type="entry name" value="ARM repeat"/>
    <property type="match status" value="1"/>
</dbReference>
<sequence length="2954" mass="304788">MDLLRRKVRPELKPPDTLSRYVVTKHAWYKHYKRIFLVTPTAIHTQNPERTLVLTNSYTFAGDSDIESVSLGTDEFEFVISARQDKKGKFKPLKFTCKHRQLLLTDLFQCMAAASAMGRCLVAAKVLGPSHEFPAAKWSRSSSGWVPVMLRVTAFGLEALDPQSKAVRWRCDYQRMSSPGVMLLSPYQPAAGAAAPTVAATAAAAAKPAVVAPQDGVFAVMARTGRSSPRVFALRNRDAMLGQLQQAARQKMAMSINIDNSGRSSLQELLDAVMLAERASSSGPGELPLGQWEVEALRGRADLLPPQLLQASPAQSARKLSVEALAGMTDVLVMSGANTVSRRLVVTPTSIITRRADSHDVVARRPLSAIAALVRFADDPKLLAVEWEDGVPPSQFVTPARDAVLAALLGAAQAAAGRPIAVMPGFTCPGDVIITDHKHASHAPATEPEPELARMYLAELNSRGREVAPALSGSSMMFYQSHISFSSSPRSSRGNIDGTPAAAAALASSPSSSSSSLGSNATSQPPAGSMAAAAAAAAKLANSFQSSSSSSHAKHAAAGSGEHLTPQDAANLMLECVYEFNACVPYAGVSLVAGEGCELDPQAIAAVLALLPEELQPGLPAPVLAPDDVKQAVAVLHCLQRLASNPHMAEQVMAAPAALARVWACLACGSDHVVAEAGRLLVRLMAPAPARHGAPAWRLLRAAAPLGSEDIFLTNSREDNATARTAKQLALPPSLAAERLAVLLQPLAGENVSALTSMALLEVVAAIAVDPGARTTDTSLQDACLRAAAALGRPLFGLFAHPAARVADGAAVLMRAIAECGAAAAAPMRDAALRQGALLHHLQLALFAAGEKAQLSQELVASWADEHAPALALLRRIFPPGLVRYLNAPKQQQQQLAGKPQAAAAAVGTGSASAATGPAATHAPAAVGTAAGPAAASPAAAAAGSSTPTGGAISDPPLPASPAAASVAAAAAAAGADPLQAAQLPSPSSAAGAPGAGGQQQQQQQQVLANGHASAAVAGAGAALSAVQQPQQQSVGQPMGLARPAPALPQVAAGGLRGNWPAFWAAAAKDHCHAGLIWNESTRRELRDALDREVAGLRAARTRVAKGGGGWPSWNWGEFAVAYPSTASQLCIGGVYVRLLLEGGDPTAVDKLASPKEFFTACYHTLLCCPETSDSSNSSNGSSSSAASGKITQQLCVKAMAAAYSAHAGTIGPFEGIPHLLQLLDNTQQRSLRHALLLFLQALIAPKAAGDLAAPAPPSSTATTLPNVSGSVAAAAAVNQQQGQNLTSSNSSSSSRNPSQQKVSAAQAAAVRAAKANGYLLMDHGGLQLLVDFVAGAHECTERRLAAAAAAGAGGAAAGAGHLITSISHAEAPKEWCFYPHGYSPDPQQHTTAIAASSSSTEVAAQPDPAEDSSGTSASSTGKQQQQRPEFYQVGEEKVPGPDESGRAGPLSKEALRQLHSRGVITHDTWVWAPGMQGPARLSAVRELRWMCCGGLGLLGPFEAALVALQILQQLASLQPALDEAGAVLQPLPRAHVGLAAPSCLPHIAQVILTGEPALVSAAASLLTCILAHNAAALSRLYLSGAFLFGLAYCGSNLEELAGLFKAAHLVQGFRGAAEVTAGLPLVQRSYLGALLPESLLHMLESYGPGVFAAALAGDHATPEIIWTAGMRQQRLIPAMLQHLGDFPHRLAQHCHAVYEYTPPPPLAWPELADEIWCHRYYLGNLCDEERFRGWPVVEHIPLLQALMEQWRAELARQPLAMSETQACEALGLSPGPDGVVGEDDMRRAYRALARRYHPDKNPSPEARAKFLQVQKAYERLQAGAAGGQGPQAWRLLLMLRAQCILFRRYGAVLAPYKYAGYPQLLEVLRQQQAASTAAAGKANAAAAAAAAGSDASTTATGAAAPQAADGSSSSSSTAAAAAGGHFLSGERVGQVLAAIELCWLTCVASKRNAEELMRSGGLPLLAGLLSRCVGILSMDVAPTAPEAVITSHTLRTLAGLAAVDAARREMEKQRQLLADIVKCCELSRAPAAVDAALMAICHMAASPALQQLLLEVGALPYLIPLLLEYDVTLSPEASARLQLPFSGPAGVSSSTGAAAGQGQQVGGGLEGGFKLLDSALVRPNMQEARSQHALLAAQALARLAGLLREPHHTPANAAATSALAALLTQSLAGRLADPDPRPLLVCLNSSMETAQVIWNSGMREELCKVLAGQRSHGSDLAALQSFSFSSLAGELQVGGVFIRVFNQRGRSGANASNATVTAATSAAAASSAAAGAAAAASYATGGVTRAAPGAAAAAAGAAAAATAAAAAGQPQDPAGFCKALVRYLYDRLVERCYRGAELHLLPQAEAANVLEVVQALHNLLEAEPRLLGLLSSKSAVSPLVACITPAAAAYPPLYEAAAAGVTSADGVSAAQQLADTAEQLAALGLQLLGRAVANAAVQEIVTDEALLRQLFWLAVQPPSARVLGAALGLLRRLSSSPLAASVGGYQGGAVLLLSVLLHNGSWPWPGSDAATAEAEGAAAKAAAADVLSALLAQPTHGPRVSLLLHKLLPPGLVATIAEGPPDAVMRALGQSVETPECMWDARMAGQAAAEVAQLAAAIRKQHAAHSFDWSPPASYQLQYDSLRGEVYVGGVYVRLFLKNPKYAVRDPVKFAEALVERYLQELTAAAAGGDGTAAALDRCLLLSAAAVALLQGHGLLADHVAQLGYSGRLLGLLAGRTARIPAVQQQQQQGQQQQQQQQQAAAPDELGGSILRLLHQLAASAGASEALAIATGAPLVPTLVTAMAWGHSASILVLETLKRALSLGNRQRDLLVGQAVQVGLPQKLLAMLDWRSSRGSSSSGGTAGAADSGTGPERSTASGVSQAEEQEAAVQRTLAVDVLRLLAEDGAYAAQVNALLGASPVWAAYRDQRHDMFLPSGATAESGVVALLIAGDTARFALPAPESVQGGVS</sequence>
<dbReference type="Gene3D" id="1.25.10.10">
    <property type="entry name" value="Leucine-rich Repeat Variant"/>
    <property type="match status" value="1"/>
</dbReference>
<keyword evidence="4" id="KW-1185">Reference proteome</keyword>
<feature type="compositionally biased region" description="Low complexity" evidence="1">
    <location>
        <begin position="1391"/>
        <end position="1405"/>
    </location>
</feature>
<dbReference type="InterPro" id="IPR011989">
    <property type="entry name" value="ARM-like"/>
</dbReference>
<dbReference type="GO" id="GO:0007032">
    <property type="term" value="P:endosome organization"/>
    <property type="evidence" value="ECO:0007669"/>
    <property type="project" value="InterPro"/>
</dbReference>
<dbReference type="Pfam" id="PF19432">
    <property type="entry name" value="RME-8_N"/>
    <property type="match status" value="4"/>
</dbReference>
<dbReference type="PROSITE" id="PS50076">
    <property type="entry name" value="DNAJ_2"/>
    <property type="match status" value="1"/>
</dbReference>
<dbReference type="EMBL" id="FNXT01001119">
    <property type="protein sequence ID" value="SZX72234.1"/>
    <property type="molecule type" value="Genomic_DNA"/>
</dbReference>
<reference evidence="3 4" key="1">
    <citation type="submission" date="2016-10" db="EMBL/GenBank/DDBJ databases">
        <authorList>
            <person name="Cai Z."/>
        </authorList>
    </citation>
    <scope>NUCLEOTIDE SEQUENCE [LARGE SCALE GENOMIC DNA]</scope>
</reference>
<dbReference type="InterPro" id="IPR025640">
    <property type="entry name" value="GYF_2"/>
</dbReference>
<dbReference type="InterPro" id="IPR045802">
    <property type="entry name" value="GRV2/DNAJC13_N"/>
</dbReference>
<feature type="region of interest" description="Disordered" evidence="1">
    <location>
        <begin position="2837"/>
        <end position="2869"/>
    </location>
</feature>
<dbReference type="InterPro" id="IPR036869">
    <property type="entry name" value="J_dom_sf"/>
</dbReference>
<dbReference type="GO" id="GO:0010008">
    <property type="term" value="C:endosome membrane"/>
    <property type="evidence" value="ECO:0007669"/>
    <property type="project" value="TreeGrafter"/>
</dbReference>
<accession>A0A383W5E1</accession>
<feature type="region of interest" description="Disordered" evidence="1">
    <location>
        <begin position="940"/>
        <end position="961"/>
    </location>
</feature>
<protein>
    <recommendedName>
        <fullName evidence="2">J domain-containing protein</fullName>
    </recommendedName>
</protein>
<feature type="region of interest" description="Disordered" evidence="1">
    <location>
        <begin position="1388"/>
        <end position="1430"/>
    </location>
</feature>
<feature type="compositionally biased region" description="Polar residues" evidence="1">
    <location>
        <begin position="1413"/>
        <end position="1428"/>
    </location>
</feature>
<feature type="region of interest" description="Disordered" evidence="1">
    <location>
        <begin position="488"/>
        <end position="527"/>
    </location>
</feature>
<evidence type="ECO:0000256" key="1">
    <source>
        <dbReference type="SAM" id="MobiDB-lite"/>
    </source>
</evidence>
<dbReference type="Gene3D" id="1.10.287.110">
    <property type="entry name" value="DnaJ domain"/>
    <property type="match status" value="1"/>
</dbReference>